<dbReference type="Pfam" id="PF02021">
    <property type="entry name" value="UPF0102"/>
    <property type="match status" value="1"/>
</dbReference>
<dbReference type="CDD" id="cd20736">
    <property type="entry name" value="PoNe_Nuclease"/>
    <property type="match status" value="1"/>
</dbReference>
<proteinExistence type="inferred from homology"/>
<accession>A0A7G9B812</accession>
<keyword evidence="4" id="KW-1185">Reference proteome</keyword>
<dbReference type="RefSeq" id="WP_187334121.1">
    <property type="nucleotide sequence ID" value="NZ_CP060490.1"/>
</dbReference>
<dbReference type="PANTHER" id="PTHR34039">
    <property type="entry name" value="UPF0102 PROTEIN YRAN"/>
    <property type="match status" value="1"/>
</dbReference>
<dbReference type="KEGG" id="ohi:H8790_06765"/>
<dbReference type="InterPro" id="IPR011856">
    <property type="entry name" value="tRNA_endonuc-like_dom_sf"/>
</dbReference>
<protein>
    <recommendedName>
        <fullName evidence="2">UPF0102 protein H8790_06765</fullName>
    </recommendedName>
</protein>
<dbReference type="InterPro" id="IPR011335">
    <property type="entry name" value="Restrct_endonuc-II-like"/>
</dbReference>
<name>A0A7G9B812_9FIRM</name>
<evidence type="ECO:0000256" key="2">
    <source>
        <dbReference type="HAMAP-Rule" id="MF_00048"/>
    </source>
</evidence>
<evidence type="ECO:0000256" key="1">
    <source>
        <dbReference type="ARBA" id="ARBA00006738"/>
    </source>
</evidence>
<reference evidence="3 4" key="1">
    <citation type="submission" date="2020-08" db="EMBL/GenBank/DDBJ databases">
        <authorList>
            <person name="Liu C."/>
            <person name="Sun Q."/>
        </authorList>
    </citation>
    <scope>NUCLEOTIDE SEQUENCE [LARGE SCALE GENOMIC DNA]</scope>
    <source>
        <strain evidence="3 4">NSJ-62</strain>
    </source>
</reference>
<sequence length="118" mass="13170">MKGLGDFGEAVTARYLRKKGYTLRASQWRCRFGEIDIVAEKAGVLCIVEVKLRSNLSRGLPREAVDGRKQRKLRTAAACYVSNNELDLPVRFDVAEVYTDGKGGVTGFQYIEDAFTCD</sequence>
<dbReference type="InterPro" id="IPR003509">
    <property type="entry name" value="UPF0102_YraN-like"/>
</dbReference>
<dbReference type="EMBL" id="CP060490">
    <property type="protein sequence ID" value="QNL45693.1"/>
    <property type="molecule type" value="Genomic_DNA"/>
</dbReference>
<dbReference type="GO" id="GO:0003676">
    <property type="term" value="F:nucleic acid binding"/>
    <property type="evidence" value="ECO:0007669"/>
    <property type="project" value="InterPro"/>
</dbReference>
<dbReference type="Gene3D" id="3.40.1350.10">
    <property type="match status" value="1"/>
</dbReference>
<dbReference type="AlphaFoldDB" id="A0A7G9B812"/>
<dbReference type="SUPFAM" id="SSF52980">
    <property type="entry name" value="Restriction endonuclease-like"/>
    <property type="match status" value="1"/>
</dbReference>
<evidence type="ECO:0000313" key="4">
    <source>
        <dbReference type="Proteomes" id="UP000515960"/>
    </source>
</evidence>
<evidence type="ECO:0000313" key="3">
    <source>
        <dbReference type="EMBL" id="QNL45693.1"/>
    </source>
</evidence>
<comment type="similarity">
    <text evidence="1 2">Belongs to the UPF0102 family.</text>
</comment>
<dbReference type="HAMAP" id="MF_00048">
    <property type="entry name" value="UPF0102"/>
    <property type="match status" value="1"/>
</dbReference>
<organism evidence="3 4">
    <name type="scientific">Oscillibacter hominis</name>
    <dbReference type="NCBI Taxonomy" id="2763056"/>
    <lineage>
        <taxon>Bacteria</taxon>
        <taxon>Bacillati</taxon>
        <taxon>Bacillota</taxon>
        <taxon>Clostridia</taxon>
        <taxon>Eubacteriales</taxon>
        <taxon>Oscillospiraceae</taxon>
        <taxon>Oscillibacter</taxon>
    </lineage>
</organism>
<dbReference type="Proteomes" id="UP000515960">
    <property type="component" value="Chromosome"/>
</dbReference>
<dbReference type="PANTHER" id="PTHR34039:SF1">
    <property type="entry name" value="UPF0102 PROTEIN YRAN"/>
    <property type="match status" value="1"/>
</dbReference>
<gene>
    <name evidence="3" type="ORF">H8790_06765</name>
</gene>